<keyword evidence="6 12" id="KW-1003">Cell membrane</keyword>
<keyword evidence="5 12" id="KW-0813">Transport</keyword>
<dbReference type="Proteomes" id="UP000815846">
    <property type="component" value="Unassembled WGS sequence"/>
</dbReference>
<evidence type="ECO:0000256" key="6">
    <source>
        <dbReference type="ARBA" id="ARBA00022475"/>
    </source>
</evidence>
<evidence type="ECO:0000256" key="4">
    <source>
        <dbReference type="ARBA" id="ARBA00016452"/>
    </source>
</evidence>
<protein>
    <recommendedName>
        <fullName evidence="4 12">Heme exporter protein B</fullName>
    </recommendedName>
</protein>
<feature type="transmembrane region" description="Helical" evidence="13">
    <location>
        <begin position="148"/>
        <end position="172"/>
    </location>
</feature>
<evidence type="ECO:0000256" key="10">
    <source>
        <dbReference type="ARBA" id="ARBA00022989"/>
    </source>
</evidence>
<evidence type="ECO:0000256" key="2">
    <source>
        <dbReference type="ARBA" id="ARBA00004429"/>
    </source>
</evidence>
<dbReference type="PANTHER" id="PTHR30070">
    <property type="entry name" value="HEME EXPORTER PROTEIN B"/>
    <property type="match status" value="1"/>
</dbReference>
<comment type="similarity">
    <text evidence="3 12">Belongs to the CcmB/CycW/HelB family.</text>
</comment>
<evidence type="ECO:0000256" key="1">
    <source>
        <dbReference type="ARBA" id="ARBA00002442"/>
    </source>
</evidence>
<accession>A0ABY3MXP4</accession>
<evidence type="ECO:0000256" key="11">
    <source>
        <dbReference type="ARBA" id="ARBA00023136"/>
    </source>
</evidence>
<sequence length="240" mass="25782">MTEQPIDKANTDRVKQLSYRRAFMLVLKRDLTIAMRHKDDIINPLLFFVIIITLFPLGIGPEAQTLSRIAPGIIWVAALLATLLSLDRLFKSDHLDGSLEQMLLSPHPIFVLVLAKIFAHWLITGLPLILIAPLLAVLLHLDENSYTALLLTLLLGTPVLSLLGAVGVALTVGIKKGGVLLSLLVLPLYIPVLIFATSAIDTAALGLPYSGQLAIIAALFFGSLTLAPFAVGAAIKVSTN</sequence>
<gene>
    <name evidence="14" type="primary">ccmB</name>
    <name evidence="14" type="ORF">CWS31_008010</name>
</gene>
<organism evidence="14 15">
    <name type="scientific">Colwellia echini</name>
    <dbReference type="NCBI Taxonomy" id="1982103"/>
    <lineage>
        <taxon>Bacteria</taxon>
        <taxon>Pseudomonadati</taxon>
        <taxon>Pseudomonadota</taxon>
        <taxon>Gammaproteobacteria</taxon>
        <taxon>Alteromonadales</taxon>
        <taxon>Colwelliaceae</taxon>
        <taxon>Colwellia</taxon>
    </lineage>
</organism>
<keyword evidence="9 12" id="KW-0201">Cytochrome c-type biogenesis</keyword>
<evidence type="ECO:0000256" key="3">
    <source>
        <dbReference type="ARBA" id="ARBA00010544"/>
    </source>
</evidence>
<keyword evidence="11 12" id="KW-0472">Membrane</keyword>
<dbReference type="InterPro" id="IPR026031">
    <property type="entry name" value="Cyt_c_CcmB_bac"/>
</dbReference>
<evidence type="ECO:0000313" key="15">
    <source>
        <dbReference type="Proteomes" id="UP000815846"/>
    </source>
</evidence>
<feature type="transmembrane region" description="Helical" evidence="13">
    <location>
        <begin position="41"/>
        <end position="60"/>
    </location>
</feature>
<dbReference type="PANTHER" id="PTHR30070:SF1">
    <property type="entry name" value="CYTOCHROME C BIOGENESIS B-RELATED"/>
    <property type="match status" value="1"/>
</dbReference>
<dbReference type="NCBIfam" id="TIGR01190">
    <property type="entry name" value="ccmB"/>
    <property type="match status" value="1"/>
</dbReference>
<dbReference type="Pfam" id="PF03379">
    <property type="entry name" value="CcmB"/>
    <property type="match status" value="1"/>
</dbReference>
<keyword evidence="15" id="KW-1185">Reference proteome</keyword>
<keyword evidence="10 13" id="KW-1133">Transmembrane helix</keyword>
<name>A0ABY3MXP4_9GAMM</name>
<comment type="subcellular location">
    <subcellularLocation>
        <location evidence="2">Cell inner membrane</location>
        <topology evidence="2">Multi-pass membrane protein</topology>
    </subcellularLocation>
</comment>
<evidence type="ECO:0000256" key="7">
    <source>
        <dbReference type="ARBA" id="ARBA00022519"/>
    </source>
</evidence>
<evidence type="ECO:0000256" key="9">
    <source>
        <dbReference type="ARBA" id="ARBA00022748"/>
    </source>
</evidence>
<comment type="caution">
    <text evidence="14">The sequence shown here is derived from an EMBL/GenBank/DDBJ whole genome shotgun (WGS) entry which is preliminary data.</text>
</comment>
<evidence type="ECO:0000256" key="12">
    <source>
        <dbReference type="PIRNR" id="PIRNR002764"/>
    </source>
</evidence>
<dbReference type="EMBL" id="PJAI02000007">
    <property type="protein sequence ID" value="TYK65987.1"/>
    <property type="molecule type" value="Genomic_DNA"/>
</dbReference>
<dbReference type="InterPro" id="IPR003544">
    <property type="entry name" value="Cyt_c_biogenesis_CcmB"/>
</dbReference>
<comment type="function">
    <text evidence="1 12">Required for the export of heme to the periplasm for the biogenesis of c-type cytochromes.</text>
</comment>
<dbReference type="PIRSF" id="PIRSF002764">
    <property type="entry name" value="CcmB"/>
    <property type="match status" value="1"/>
</dbReference>
<feature type="transmembrane region" description="Helical" evidence="13">
    <location>
        <begin position="110"/>
        <end position="136"/>
    </location>
</feature>
<feature type="transmembrane region" description="Helical" evidence="13">
    <location>
        <begin position="72"/>
        <end position="90"/>
    </location>
</feature>
<evidence type="ECO:0000256" key="8">
    <source>
        <dbReference type="ARBA" id="ARBA00022692"/>
    </source>
</evidence>
<feature type="transmembrane region" description="Helical" evidence="13">
    <location>
        <begin position="212"/>
        <end position="235"/>
    </location>
</feature>
<proteinExistence type="inferred from homology"/>
<dbReference type="PRINTS" id="PR01414">
    <property type="entry name" value="CCMBBIOGNSIS"/>
</dbReference>
<reference evidence="14 15" key="1">
    <citation type="submission" date="2019-08" db="EMBL/GenBank/DDBJ databases">
        <title>Microbe sample from Colwellia echini.</title>
        <authorList>
            <person name="Christiansen L."/>
            <person name="Pathiraja D."/>
            <person name="Schultz-Johansen M."/>
            <person name="Choi I.-G."/>
            <person name="Stougaard P."/>
        </authorList>
    </citation>
    <scope>NUCLEOTIDE SEQUENCE [LARGE SCALE GENOMIC DNA]</scope>
    <source>
        <strain evidence="14 15">A3</strain>
    </source>
</reference>
<evidence type="ECO:0000256" key="13">
    <source>
        <dbReference type="SAM" id="Phobius"/>
    </source>
</evidence>
<feature type="transmembrane region" description="Helical" evidence="13">
    <location>
        <begin position="179"/>
        <end position="200"/>
    </location>
</feature>
<keyword evidence="8 13" id="KW-0812">Transmembrane</keyword>
<evidence type="ECO:0000313" key="14">
    <source>
        <dbReference type="EMBL" id="TYK65987.1"/>
    </source>
</evidence>
<keyword evidence="7 12" id="KW-0997">Cell inner membrane</keyword>
<evidence type="ECO:0000256" key="5">
    <source>
        <dbReference type="ARBA" id="ARBA00022448"/>
    </source>
</evidence>